<evidence type="ECO:0000256" key="5">
    <source>
        <dbReference type="PIRSR" id="PIRSR015582-2"/>
    </source>
</evidence>
<reference evidence="8" key="2">
    <citation type="submission" date="2019-07" db="EMBL/GenBank/DDBJ databases">
        <authorList>
            <person name="Whitman W."/>
            <person name="Huntemann M."/>
            <person name="Clum A."/>
            <person name="Pillay M."/>
            <person name="Palaniappan K."/>
            <person name="Varghese N."/>
            <person name="Mikhailova N."/>
            <person name="Stamatis D."/>
            <person name="Reddy T."/>
            <person name="Daum C."/>
            <person name="Shapiro N."/>
            <person name="Ivanova N."/>
            <person name="Kyrpides N."/>
            <person name="Woyke T."/>
        </authorList>
    </citation>
    <scope>NUCLEOTIDE SEQUENCE</scope>
    <source>
        <strain evidence="8">CGMCC 1.10685</strain>
    </source>
</reference>
<dbReference type="PANTHER" id="PTHR32308">
    <property type="entry name" value="LYASE BETA SUBUNIT, PUTATIVE (AFU_ORTHOLOGUE AFUA_4G13030)-RELATED"/>
    <property type="match status" value="1"/>
</dbReference>
<keyword evidence="2 5" id="KW-0479">Metal-binding</keyword>
<evidence type="ECO:0000313" key="8">
    <source>
        <dbReference type="EMBL" id="TWI42453.1"/>
    </source>
</evidence>
<dbReference type="GO" id="GO:0016829">
    <property type="term" value="F:lyase activity"/>
    <property type="evidence" value="ECO:0007669"/>
    <property type="project" value="UniProtKB-KW"/>
</dbReference>
<dbReference type="Pfam" id="PF03328">
    <property type="entry name" value="HpcH_HpaI"/>
    <property type="match status" value="1"/>
</dbReference>
<protein>
    <submittedName>
        <fullName evidence="8">Citrate lyase subunit beta/citryl-CoA lyase</fullName>
    </submittedName>
    <submittedName>
        <fullName evidence="7">CoA ester lyase</fullName>
    </submittedName>
</protein>
<keyword evidence="8" id="KW-0456">Lyase</keyword>
<dbReference type="OrthoDB" id="348111at2"/>
<evidence type="ECO:0000259" key="6">
    <source>
        <dbReference type="Pfam" id="PF03328"/>
    </source>
</evidence>
<dbReference type="EMBL" id="CP046904">
    <property type="protein sequence ID" value="QGZ42169.1"/>
    <property type="molecule type" value="Genomic_DNA"/>
</dbReference>
<feature type="binding site" evidence="4">
    <location>
        <position position="115"/>
    </location>
    <ligand>
        <name>substrate</name>
    </ligand>
</feature>
<reference evidence="7 10" key="3">
    <citation type="submission" date="2019-12" db="EMBL/GenBank/DDBJ databases">
        <title>Draft Genome Sequences of Six Type Strains of the Genus Massilia.</title>
        <authorList>
            <person name="Miess H."/>
            <person name="Frediansyah A."/>
            <person name="Goeker M."/>
            <person name="Gross H."/>
        </authorList>
    </citation>
    <scope>NUCLEOTIDE SEQUENCE [LARGE SCALE GENOMIC DNA]</scope>
    <source>
        <strain evidence="7 10">DSM 26639</strain>
    </source>
</reference>
<evidence type="ECO:0000256" key="4">
    <source>
        <dbReference type="PIRSR" id="PIRSR015582-1"/>
    </source>
</evidence>
<comment type="cofactor">
    <cofactor evidence="1">
        <name>Mg(2+)</name>
        <dbReference type="ChEBI" id="CHEBI:18420"/>
    </cofactor>
</comment>
<dbReference type="InterPro" id="IPR011206">
    <property type="entry name" value="Citrate_lyase_beta/mcl1/mcl2"/>
</dbReference>
<evidence type="ECO:0000313" key="7">
    <source>
        <dbReference type="EMBL" id="QGZ42169.1"/>
    </source>
</evidence>
<keyword evidence="10" id="KW-1185">Reference proteome</keyword>
<dbReference type="Proteomes" id="UP000315112">
    <property type="component" value="Unassembled WGS sequence"/>
</dbReference>
<proteinExistence type="predicted"/>
<dbReference type="Proteomes" id="UP000437862">
    <property type="component" value="Chromosome"/>
</dbReference>
<evidence type="ECO:0000256" key="3">
    <source>
        <dbReference type="ARBA" id="ARBA00022842"/>
    </source>
</evidence>
<dbReference type="InterPro" id="IPR040442">
    <property type="entry name" value="Pyrv_kinase-like_dom_sf"/>
</dbReference>
<reference evidence="8 9" key="1">
    <citation type="journal article" date="2015" name="Stand. Genomic Sci.">
        <title>Genomic Encyclopedia of Bacterial and Archaeal Type Strains, Phase III: the genomes of soil and plant-associated and newly described type strains.</title>
        <authorList>
            <person name="Whitman W.B."/>
            <person name="Woyke T."/>
            <person name="Klenk H.P."/>
            <person name="Zhou Y."/>
            <person name="Lilburn T.G."/>
            <person name="Beck B.J."/>
            <person name="De Vos P."/>
            <person name="Vandamme P."/>
            <person name="Eisen J.A."/>
            <person name="Garrity G."/>
            <person name="Hugenholtz P."/>
            <person name="Kyrpides N.C."/>
        </authorList>
    </citation>
    <scope>NUCLEOTIDE SEQUENCE [LARGE SCALE GENOMIC DNA]</scope>
    <source>
        <strain evidence="8 9">CGMCC 1.10685</strain>
    </source>
</reference>
<feature type="binding site" evidence="5">
    <location>
        <position position="141"/>
    </location>
    <ligand>
        <name>Mg(2+)</name>
        <dbReference type="ChEBI" id="CHEBI:18420"/>
    </ligand>
</feature>
<dbReference type="GO" id="GO:0000287">
    <property type="term" value="F:magnesium ion binding"/>
    <property type="evidence" value="ECO:0007669"/>
    <property type="project" value="TreeGrafter"/>
</dbReference>
<organism evidence="8 9">
    <name type="scientific">Pseudoduganella flava</name>
    <dbReference type="NCBI Taxonomy" id="871742"/>
    <lineage>
        <taxon>Bacteria</taxon>
        <taxon>Pseudomonadati</taxon>
        <taxon>Pseudomonadota</taxon>
        <taxon>Betaproteobacteria</taxon>
        <taxon>Burkholderiales</taxon>
        <taxon>Oxalobacteraceae</taxon>
        <taxon>Telluria group</taxon>
        <taxon>Pseudoduganella</taxon>
    </lineage>
</organism>
<dbReference type="GO" id="GO:0006107">
    <property type="term" value="P:oxaloacetate metabolic process"/>
    <property type="evidence" value="ECO:0007669"/>
    <property type="project" value="TreeGrafter"/>
</dbReference>
<dbReference type="AlphaFoldDB" id="A0A562PDN6"/>
<dbReference type="InterPro" id="IPR015813">
    <property type="entry name" value="Pyrv/PenolPyrv_kinase-like_dom"/>
</dbReference>
<dbReference type="Gene3D" id="3.20.20.60">
    <property type="entry name" value="Phosphoenolpyruvate-binding domains"/>
    <property type="match status" value="1"/>
</dbReference>
<evidence type="ECO:0000256" key="2">
    <source>
        <dbReference type="ARBA" id="ARBA00022723"/>
    </source>
</evidence>
<sequence length="266" mass="27688">MKPPRSYLFVPATRPERIAKALASGADAVIVDLEDAVAPADKEPARRALSGWLDTHATPVYVRINAADSPWFAGDLALCGRAGIAGIAGIVLPKAQWPEDVATVAAVAPVLPLIESARGIDNVRALAAAPRVQRLLFGAIDFALDLGIADEREALLPYRAQLVLASKLAGLPAPVDGVTTATDDDALVAADTHYARRLGFGARLCIHPRQVAPVHEAFAATPAEVAWARRVLAAASASGGGAVQLDGRMIDRPVIAAAEKILASLS</sequence>
<feature type="binding site" evidence="5">
    <location>
        <position position="115"/>
    </location>
    <ligand>
        <name>Mg(2+)</name>
        <dbReference type="ChEBI" id="CHEBI:18420"/>
    </ligand>
</feature>
<accession>A0A562PDN6</accession>
<feature type="binding site" evidence="4">
    <location>
        <position position="63"/>
    </location>
    <ligand>
        <name>substrate</name>
    </ligand>
</feature>
<evidence type="ECO:0000256" key="1">
    <source>
        <dbReference type="ARBA" id="ARBA00001946"/>
    </source>
</evidence>
<dbReference type="PANTHER" id="PTHR32308:SF10">
    <property type="entry name" value="CITRATE LYASE SUBUNIT BETA"/>
    <property type="match status" value="1"/>
</dbReference>
<keyword evidence="3 5" id="KW-0460">Magnesium</keyword>
<gene>
    <name evidence="7" type="ORF">GO485_26080</name>
    <name evidence="8" type="ORF">IP92_05429</name>
</gene>
<dbReference type="RefSeq" id="WP_145881244.1">
    <property type="nucleotide sequence ID" value="NZ_CP046904.1"/>
</dbReference>
<name>A0A562PDN6_9BURK</name>
<feature type="domain" description="HpcH/HpaI aldolase/citrate lyase" evidence="6">
    <location>
        <begin position="5"/>
        <end position="208"/>
    </location>
</feature>
<dbReference type="EMBL" id="VLKW01000014">
    <property type="protein sequence ID" value="TWI42453.1"/>
    <property type="molecule type" value="Genomic_DNA"/>
</dbReference>
<evidence type="ECO:0000313" key="10">
    <source>
        <dbReference type="Proteomes" id="UP000437862"/>
    </source>
</evidence>
<dbReference type="PIRSF" id="PIRSF015582">
    <property type="entry name" value="Cit_lyase_B"/>
    <property type="match status" value="1"/>
</dbReference>
<evidence type="ECO:0000313" key="9">
    <source>
        <dbReference type="Proteomes" id="UP000315112"/>
    </source>
</evidence>
<dbReference type="SUPFAM" id="SSF51621">
    <property type="entry name" value="Phosphoenolpyruvate/pyruvate domain"/>
    <property type="match status" value="1"/>
</dbReference>
<dbReference type="InterPro" id="IPR005000">
    <property type="entry name" value="Aldolase/citrate-lyase_domain"/>
</dbReference>